<keyword evidence="5" id="KW-1185">Reference proteome</keyword>
<dbReference type="Pfam" id="PF13408">
    <property type="entry name" value="Zn_ribbon_recom"/>
    <property type="match status" value="1"/>
</dbReference>
<dbReference type="GO" id="GO:0000150">
    <property type="term" value="F:DNA strand exchange activity"/>
    <property type="evidence" value="ECO:0007669"/>
    <property type="project" value="InterPro"/>
</dbReference>
<accession>A0A5C6DQB9</accession>
<evidence type="ECO:0000259" key="2">
    <source>
        <dbReference type="PROSITE" id="PS51736"/>
    </source>
</evidence>
<gene>
    <name evidence="4" type="primary">hin_3</name>
    <name evidence="4" type="ORF">Poly41_22970</name>
</gene>
<dbReference type="Gene3D" id="3.40.50.1390">
    <property type="entry name" value="Resolvase, N-terminal catalytic domain"/>
    <property type="match status" value="1"/>
</dbReference>
<keyword evidence="1" id="KW-0175">Coiled coil</keyword>
<dbReference type="InterPro" id="IPR038109">
    <property type="entry name" value="DNA_bind_recomb_sf"/>
</dbReference>
<dbReference type="GO" id="GO:0003677">
    <property type="term" value="F:DNA binding"/>
    <property type="evidence" value="ECO:0007669"/>
    <property type="project" value="InterPro"/>
</dbReference>
<protein>
    <submittedName>
        <fullName evidence="4">DNA-invertase hin</fullName>
    </submittedName>
</protein>
<dbReference type="Proteomes" id="UP000319143">
    <property type="component" value="Unassembled WGS sequence"/>
</dbReference>
<dbReference type="Pfam" id="PF00239">
    <property type="entry name" value="Resolvase"/>
    <property type="match status" value="1"/>
</dbReference>
<dbReference type="RefSeq" id="WP_146526223.1">
    <property type="nucleotide sequence ID" value="NZ_SJPV01000003.1"/>
</dbReference>
<feature type="domain" description="Resolvase/invertase-type recombinase catalytic" evidence="2">
    <location>
        <begin position="14"/>
        <end position="166"/>
    </location>
</feature>
<evidence type="ECO:0000259" key="3">
    <source>
        <dbReference type="PROSITE" id="PS51737"/>
    </source>
</evidence>
<dbReference type="PANTHER" id="PTHR30461:SF23">
    <property type="entry name" value="DNA RECOMBINASE-RELATED"/>
    <property type="match status" value="1"/>
</dbReference>
<dbReference type="SMART" id="SM00857">
    <property type="entry name" value="Resolvase"/>
    <property type="match status" value="1"/>
</dbReference>
<feature type="coiled-coil region" evidence="1">
    <location>
        <begin position="389"/>
        <end position="447"/>
    </location>
</feature>
<evidence type="ECO:0000313" key="5">
    <source>
        <dbReference type="Proteomes" id="UP000319143"/>
    </source>
</evidence>
<evidence type="ECO:0000256" key="1">
    <source>
        <dbReference type="SAM" id="Coils"/>
    </source>
</evidence>
<dbReference type="CDD" id="cd03768">
    <property type="entry name" value="SR_ResInv"/>
    <property type="match status" value="1"/>
</dbReference>
<organism evidence="4 5">
    <name type="scientific">Novipirellula artificiosorum</name>
    <dbReference type="NCBI Taxonomy" id="2528016"/>
    <lineage>
        <taxon>Bacteria</taxon>
        <taxon>Pseudomonadati</taxon>
        <taxon>Planctomycetota</taxon>
        <taxon>Planctomycetia</taxon>
        <taxon>Pirellulales</taxon>
        <taxon>Pirellulaceae</taxon>
        <taxon>Novipirellula</taxon>
    </lineage>
</organism>
<reference evidence="4 5" key="1">
    <citation type="submission" date="2019-02" db="EMBL/GenBank/DDBJ databases">
        <title>Deep-cultivation of Planctomycetes and their phenomic and genomic characterization uncovers novel biology.</title>
        <authorList>
            <person name="Wiegand S."/>
            <person name="Jogler M."/>
            <person name="Boedeker C."/>
            <person name="Pinto D."/>
            <person name="Vollmers J."/>
            <person name="Rivas-Marin E."/>
            <person name="Kohn T."/>
            <person name="Peeters S.H."/>
            <person name="Heuer A."/>
            <person name="Rast P."/>
            <person name="Oberbeckmann S."/>
            <person name="Bunk B."/>
            <person name="Jeske O."/>
            <person name="Meyerdierks A."/>
            <person name="Storesund J.E."/>
            <person name="Kallscheuer N."/>
            <person name="Luecker S."/>
            <person name="Lage O.M."/>
            <person name="Pohl T."/>
            <person name="Merkel B.J."/>
            <person name="Hornburger P."/>
            <person name="Mueller R.-W."/>
            <person name="Bruemmer F."/>
            <person name="Labrenz M."/>
            <person name="Spormann A.M."/>
            <person name="Op Den Camp H."/>
            <person name="Overmann J."/>
            <person name="Amann R."/>
            <person name="Jetten M.S.M."/>
            <person name="Mascher T."/>
            <person name="Medema M.H."/>
            <person name="Devos D.P."/>
            <person name="Kaster A.-K."/>
            <person name="Ovreas L."/>
            <person name="Rohde M."/>
            <person name="Galperin M.Y."/>
            <person name="Jogler C."/>
        </authorList>
    </citation>
    <scope>NUCLEOTIDE SEQUENCE [LARGE SCALE GENOMIC DNA]</scope>
    <source>
        <strain evidence="4 5">Poly41</strain>
    </source>
</reference>
<name>A0A5C6DQB9_9BACT</name>
<dbReference type="EMBL" id="SJPV01000003">
    <property type="protein sequence ID" value="TWU39473.1"/>
    <property type="molecule type" value="Genomic_DNA"/>
</dbReference>
<dbReference type="PROSITE" id="PS51737">
    <property type="entry name" value="RECOMBINASE_DNA_BIND"/>
    <property type="match status" value="1"/>
</dbReference>
<dbReference type="PANTHER" id="PTHR30461">
    <property type="entry name" value="DNA-INVERTASE FROM LAMBDOID PROPHAGE"/>
    <property type="match status" value="1"/>
</dbReference>
<dbReference type="InterPro" id="IPR050639">
    <property type="entry name" value="SSR_resolvase"/>
</dbReference>
<comment type="caution">
    <text evidence="4">The sequence shown here is derived from an EMBL/GenBank/DDBJ whole genome shotgun (WGS) entry which is preliminary data.</text>
</comment>
<dbReference type="Gene3D" id="3.90.1750.20">
    <property type="entry name" value="Putative Large Serine Recombinase, Chain B, Domain 2"/>
    <property type="match status" value="1"/>
</dbReference>
<dbReference type="InterPro" id="IPR025827">
    <property type="entry name" value="Zn_ribbon_recom_dom"/>
</dbReference>
<proteinExistence type="predicted"/>
<dbReference type="InterPro" id="IPR011109">
    <property type="entry name" value="DNA_bind_recombinase_dom"/>
</dbReference>
<dbReference type="InterPro" id="IPR036162">
    <property type="entry name" value="Resolvase-like_N_sf"/>
</dbReference>
<dbReference type="AlphaFoldDB" id="A0A5C6DQB9"/>
<dbReference type="PROSITE" id="PS51736">
    <property type="entry name" value="RECOMBINASES_3"/>
    <property type="match status" value="1"/>
</dbReference>
<dbReference type="InterPro" id="IPR006119">
    <property type="entry name" value="Resolv_N"/>
</dbReference>
<feature type="domain" description="Recombinase" evidence="3">
    <location>
        <begin position="174"/>
        <end position="292"/>
    </location>
</feature>
<evidence type="ECO:0000313" key="4">
    <source>
        <dbReference type="EMBL" id="TWU39473.1"/>
    </source>
</evidence>
<dbReference type="SUPFAM" id="SSF53041">
    <property type="entry name" value="Resolvase-like"/>
    <property type="match status" value="1"/>
</dbReference>
<sequence length="521" mass="58843">MSSKKTEASQPSIRCAIYTRKSTDERLDLQLNSLDSQRGAAEAFIASQKSEGWVCLPKLYDDGGFTGGNLDRPAFKQLMNDIEAGEIDCVVVYKVDRLSRSLLDFARAMETFDANGVSFVSVTQQFNTTHSMGRLTLNILLSFAQFERDIIGERIRDKIAAQRQKGLWCGGQPVLGYDVDRSETSPKLVINADEAAKVREIFDYYLKLRSLLPVVQKLEELGWANKTWLTRKGRQKGGRPFDKCSIHSLLTNVLYVGKIRHKENVYDGVHEPIIQPDVFDAVQKMLKEHGQGSGKRLINRHNALLKGLLYCPSCGYAMAHSPTKKKARLYRYYVCQTAIKRGHDQCGTGSIPAPAIEAAVVEALRCIVDDDGLKREVYKQSETLVQQRQERLDLQLRQLTNQRSRDKAELNRMATEGVAGELNDARRHDLQTRIERTRTQIEEVTDALAIAGQQSFGRSDVDEALGDFDRLWKMLKARERVQLLELLVSRVQYDRSDGTLAISYHPTAITALIQNGEEETE</sequence>
<dbReference type="OrthoDB" id="266184at2"/>
<dbReference type="Pfam" id="PF07508">
    <property type="entry name" value="Recombinase"/>
    <property type="match status" value="1"/>
</dbReference>